<dbReference type="RefSeq" id="WP_034473837.1">
    <property type="nucleotide sequence ID" value="NZ_JFHD01000040.1"/>
</dbReference>
<evidence type="ECO:0000313" key="2">
    <source>
        <dbReference type="Proteomes" id="UP000027451"/>
    </source>
</evidence>
<comment type="caution">
    <text evidence="1">The sequence shown here is derived from an EMBL/GenBank/DDBJ whole genome shotgun (WGS) entry which is preliminary data.</text>
</comment>
<dbReference type="AlphaFoldDB" id="A0A656QCV8"/>
<sequence>MGAPRGRNILADLERAQDVIADAPPNEPPSMQTQPAVVVREHETVVEGDGNQKAQAMKLLRAVKRRKEPTLQTNARFPISLLDDIDDLAEVLTMTKTDIMVEGVRREVARLKKLHGIG</sequence>
<accession>A0A656QCV8</accession>
<dbReference type="Proteomes" id="UP000027451">
    <property type="component" value="Unassembled WGS sequence"/>
</dbReference>
<keyword evidence="2" id="KW-1185">Reference proteome</keyword>
<evidence type="ECO:0000313" key="1">
    <source>
        <dbReference type="EMBL" id="KDR26005.1"/>
    </source>
</evidence>
<name>A0A656QCV8_9BURK</name>
<reference evidence="1 2" key="1">
    <citation type="submission" date="2014-03" db="EMBL/GenBank/DDBJ databases">
        <title>Draft Genome Sequences of Four Burkholderia Strains.</title>
        <authorList>
            <person name="Liu X.Y."/>
            <person name="Li C.X."/>
            <person name="Xu J.H."/>
        </authorList>
    </citation>
    <scope>NUCLEOTIDE SEQUENCE [LARGE SCALE GENOMIC DNA]</scope>
    <source>
        <strain evidence="1 2">OP-1</strain>
    </source>
</reference>
<gene>
    <name evidence="1" type="ORF">BG60_26575</name>
</gene>
<protein>
    <submittedName>
        <fullName evidence="1">Uncharacterized protein</fullName>
    </submittedName>
</protein>
<organism evidence="1 2">
    <name type="scientific">Caballeronia zhejiangensis</name>
    <dbReference type="NCBI Taxonomy" id="871203"/>
    <lineage>
        <taxon>Bacteria</taxon>
        <taxon>Pseudomonadati</taxon>
        <taxon>Pseudomonadota</taxon>
        <taxon>Betaproteobacteria</taxon>
        <taxon>Burkholderiales</taxon>
        <taxon>Burkholderiaceae</taxon>
        <taxon>Caballeronia</taxon>
    </lineage>
</organism>
<proteinExistence type="predicted"/>
<dbReference type="EMBL" id="JFHD01000040">
    <property type="protein sequence ID" value="KDR26005.1"/>
    <property type="molecule type" value="Genomic_DNA"/>
</dbReference>